<keyword evidence="2" id="KW-1185">Reference proteome</keyword>
<dbReference type="KEGG" id="esj:SJ05684_a37570"/>
<keyword evidence="1" id="KW-0614">Plasmid</keyword>
<reference evidence="1 2" key="1">
    <citation type="submission" date="2017-08" db="EMBL/GenBank/DDBJ databases">
        <title>Multipartite genome sequences of Sinorhizobium species nodulating soybeans.</title>
        <authorList>
            <person name="Tian C.F."/>
        </authorList>
    </citation>
    <scope>NUCLEOTIDE SEQUENCE [LARGE SCALE GENOMIC DNA]</scope>
    <source>
        <strain evidence="1 2">CCBAU 05684</strain>
        <plasmid evidence="2">psj05684a</plasmid>
    </source>
</reference>
<dbReference type="Proteomes" id="UP000217211">
    <property type="component" value="Plasmid pSJ05684a"/>
</dbReference>
<dbReference type="EMBL" id="CP023069">
    <property type="protein sequence ID" value="ASY67071.1"/>
    <property type="molecule type" value="Genomic_DNA"/>
</dbReference>
<dbReference type="eggNOG" id="COG4974">
    <property type="taxonomic scope" value="Bacteria"/>
</dbReference>
<dbReference type="STRING" id="716928.GCA_000261485_05452"/>
<name>A0A249PMD3_9HYPH</name>
<geneLocation type="plasmid" evidence="2">
    <name>psj05684a</name>
</geneLocation>
<protein>
    <submittedName>
        <fullName evidence="1">Uncharacterized protein</fullName>
    </submittedName>
</protein>
<evidence type="ECO:0000313" key="2">
    <source>
        <dbReference type="Proteomes" id="UP000217211"/>
    </source>
</evidence>
<dbReference type="AlphaFoldDB" id="A0A249PMD3"/>
<evidence type="ECO:0000313" key="1">
    <source>
        <dbReference type="EMBL" id="ASY67071.1"/>
    </source>
</evidence>
<organism evidence="1 2">
    <name type="scientific">Sinorhizobium sojae CCBAU 05684</name>
    <dbReference type="NCBI Taxonomy" id="716928"/>
    <lineage>
        <taxon>Bacteria</taxon>
        <taxon>Pseudomonadati</taxon>
        <taxon>Pseudomonadota</taxon>
        <taxon>Alphaproteobacteria</taxon>
        <taxon>Hyphomicrobiales</taxon>
        <taxon>Rhizobiaceae</taxon>
        <taxon>Sinorhizobium/Ensifer group</taxon>
        <taxon>Sinorhizobium</taxon>
    </lineage>
</organism>
<proteinExistence type="predicted"/>
<sequence>MVADVTEAEVARYLCDAVALFRKRRGRNPGKRWHEIPQSGIHALLRLVQHQWPPAPKATCAADRLRLAICNEYETWLREERGLAWASIDAFLWGARHFLAWQLERSGAEDLMEVSVGGHCKVISGLMQR</sequence>
<accession>A0A249PMD3</accession>
<gene>
    <name evidence="1" type="ORF">SJ05684_a37570</name>
</gene>